<dbReference type="EMBL" id="WBOS01000001">
    <property type="protein sequence ID" value="KAB2338141.1"/>
    <property type="molecule type" value="Genomic_DNA"/>
</dbReference>
<dbReference type="SUPFAM" id="SSF52833">
    <property type="entry name" value="Thioredoxin-like"/>
    <property type="match status" value="1"/>
</dbReference>
<dbReference type="InterPro" id="IPR017937">
    <property type="entry name" value="Thioredoxin_CS"/>
</dbReference>
<gene>
    <name evidence="3" type="ORF">F7731_00795</name>
</gene>
<dbReference type="Gene3D" id="3.40.30.10">
    <property type="entry name" value="Glutaredoxin"/>
    <property type="match status" value="1"/>
</dbReference>
<dbReference type="OrthoDB" id="25753at2"/>
<evidence type="ECO:0000259" key="2">
    <source>
        <dbReference type="PROSITE" id="PS51352"/>
    </source>
</evidence>
<evidence type="ECO:0000256" key="1">
    <source>
        <dbReference type="ARBA" id="ARBA00023157"/>
    </source>
</evidence>
<dbReference type="InterPro" id="IPR013766">
    <property type="entry name" value="Thioredoxin_domain"/>
</dbReference>
<feature type="domain" description="Thioredoxin" evidence="2">
    <location>
        <begin position="51"/>
        <end position="191"/>
    </location>
</feature>
<dbReference type="InterPro" id="IPR036249">
    <property type="entry name" value="Thioredoxin-like_sf"/>
</dbReference>
<dbReference type="PANTHER" id="PTHR42852:SF1">
    <property type="entry name" value="THIOREDOXIN-LIKE PROTEIN YNEN"/>
    <property type="match status" value="1"/>
</dbReference>
<dbReference type="GO" id="GO:0016209">
    <property type="term" value="F:antioxidant activity"/>
    <property type="evidence" value="ECO:0007669"/>
    <property type="project" value="InterPro"/>
</dbReference>
<dbReference type="PROSITE" id="PS51352">
    <property type="entry name" value="THIOREDOXIN_2"/>
    <property type="match status" value="1"/>
</dbReference>
<evidence type="ECO:0000313" key="4">
    <source>
        <dbReference type="Proteomes" id="UP000481030"/>
    </source>
</evidence>
<dbReference type="InterPro" id="IPR050553">
    <property type="entry name" value="Thioredoxin_ResA/DsbE_sf"/>
</dbReference>
<accession>A0A6L3V900</accession>
<dbReference type="Proteomes" id="UP000481030">
    <property type="component" value="Unassembled WGS sequence"/>
</dbReference>
<reference evidence="3 4" key="1">
    <citation type="journal article" date="2016" name="Antonie Van Leeuwenhoek">
        <title>Bacillus depressus sp. nov., isolated from soil of a sunflower field.</title>
        <authorList>
            <person name="Wei X."/>
            <person name="Xin D."/>
            <person name="Xin Y."/>
            <person name="Zhang H."/>
            <person name="Wang T."/>
            <person name="Zhang J."/>
        </authorList>
    </citation>
    <scope>NUCLEOTIDE SEQUENCE [LARGE SCALE GENOMIC DNA]</scope>
    <source>
        <strain evidence="3 4">BZ1</strain>
    </source>
</reference>
<name>A0A6L3V900_9BACI</name>
<dbReference type="GO" id="GO:0016491">
    <property type="term" value="F:oxidoreductase activity"/>
    <property type="evidence" value="ECO:0007669"/>
    <property type="project" value="InterPro"/>
</dbReference>
<dbReference type="PANTHER" id="PTHR42852">
    <property type="entry name" value="THIOL:DISULFIDE INTERCHANGE PROTEIN DSBE"/>
    <property type="match status" value="1"/>
</dbReference>
<keyword evidence="1" id="KW-1015">Disulfide bond</keyword>
<comment type="caution">
    <text evidence="3">The sequence shown here is derived from an EMBL/GenBank/DDBJ whole genome shotgun (WGS) entry which is preliminary data.</text>
</comment>
<sequence length="191" mass="21958">MKKFLLVAGIIILCLFIVDQTILKDKGIVKNLNQLQKYERVENLDKLKIGIEEGQRAPDFELLDLKGNPVKLSDYKGKTVLLNFWATWCPPCRSEMPHMEKLYHKYKNDGFEIIAVNITSSEKNINNVERFIEDYELTFTIPLDENGAVSHDYGIMAYPTSFFVDSDGVIRKKVLGAVNEEAMEKEIQRLP</sequence>
<dbReference type="Pfam" id="PF00578">
    <property type="entry name" value="AhpC-TSA"/>
    <property type="match status" value="1"/>
</dbReference>
<protein>
    <submittedName>
        <fullName evidence="3">TlpA family protein disulfide reductase</fullName>
    </submittedName>
</protein>
<dbReference type="PROSITE" id="PS00194">
    <property type="entry name" value="THIOREDOXIN_1"/>
    <property type="match status" value="1"/>
</dbReference>
<evidence type="ECO:0000313" key="3">
    <source>
        <dbReference type="EMBL" id="KAB2338141.1"/>
    </source>
</evidence>
<proteinExistence type="predicted"/>
<dbReference type="InterPro" id="IPR000866">
    <property type="entry name" value="AhpC/TSA"/>
</dbReference>
<keyword evidence="4" id="KW-1185">Reference proteome</keyword>
<dbReference type="AlphaFoldDB" id="A0A6L3V900"/>
<dbReference type="CDD" id="cd02966">
    <property type="entry name" value="TlpA_like_family"/>
    <property type="match status" value="1"/>
</dbReference>
<organism evidence="3 4">
    <name type="scientific">Cytobacillus depressus</name>
    <dbReference type="NCBI Taxonomy" id="1602942"/>
    <lineage>
        <taxon>Bacteria</taxon>
        <taxon>Bacillati</taxon>
        <taxon>Bacillota</taxon>
        <taxon>Bacilli</taxon>
        <taxon>Bacillales</taxon>
        <taxon>Bacillaceae</taxon>
        <taxon>Cytobacillus</taxon>
    </lineage>
</organism>
<dbReference type="RefSeq" id="WP_151532866.1">
    <property type="nucleotide sequence ID" value="NZ_WBOS01000001.1"/>
</dbReference>